<evidence type="ECO:0000313" key="15">
    <source>
        <dbReference type="Proteomes" id="UP001198034"/>
    </source>
</evidence>
<dbReference type="Proteomes" id="UP001198034">
    <property type="component" value="Unassembled WGS sequence"/>
</dbReference>
<dbReference type="GO" id="GO:0016301">
    <property type="term" value="F:kinase activity"/>
    <property type="evidence" value="ECO:0007669"/>
    <property type="project" value="UniProtKB-KW"/>
</dbReference>
<evidence type="ECO:0000256" key="11">
    <source>
        <dbReference type="SAM" id="Phobius"/>
    </source>
</evidence>
<keyword evidence="7 14" id="KW-0418">Kinase</keyword>
<feature type="domain" description="HAMP" evidence="13">
    <location>
        <begin position="174"/>
        <end position="226"/>
    </location>
</feature>
<comment type="subcellular location">
    <subcellularLocation>
        <location evidence="2">Membrane</location>
        <topology evidence="2">Multi-pass membrane protein</topology>
    </subcellularLocation>
</comment>
<evidence type="ECO:0000256" key="2">
    <source>
        <dbReference type="ARBA" id="ARBA00004141"/>
    </source>
</evidence>
<protein>
    <recommendedName>
        <fullName evidence="3">histidine kinase</fullName>
        <ecNumber evidence="3">2.7.13.3</ecNumber>
    </recommendedName>
</protein>
<evidence type="ECO:0000256" key="1">
    <source>
        <dbReference type="ARBA" id="ARBA00000085"/>
    </source>
</evidence>
<dbReference type="Pfam" id="PF00512">
    <property type="entry name" value="HisKA"/>
    <property type="match status" value="1"/>
</dbReference>
<evidence type="ECO:0000313" key="14">
    <source>
        <dbReference type="EMBL" id="MCB5197118.1"/>
    </source>
</evidence>
<keyword evidence="10 11" id="KW-0472">Membrane</keyword>
<dbReference type="PROSITE" id="PS50109">
    <property type="entry name" value="HIS_KIN"/>
    <property type="match status" value="1"/>
</dbReference>
<dbReference type="Gene3D" id="3.30.565.10">
    <property type="entry name" value="Histidine kinase-like ATPase, C-terminal domain"/>
    <property type="match status" value="1"/>
</dbReference>
<keyword evidence="5" id="KW-0808">Transferase</keyword>
<organism evidence="14 15">
    <name type="scientific">Deefgea salmonis</name>
    <dbReference type="NCBI Taxonomy" id="2875502"/>
    <lineage>
        <taxon>Bacteria</taxon>
        <taxon>Pseudomonadati</taxon>
        <taxon>Pseudomonadota</taxon>
        <taxon>Betaproteobacteria</taxon>
        <taxon>Neisseriales</taxon>
        <taxon>Chitinibacteraceae</taxon>
        <taxon>Deefgea</taxon>
    </lineage>
</organism>
<proteinExistence type="predicted"/>
<evidence type="ECO:0000256" key="6">
    <source>
        <dbReference type="ARBA" id="ARBA00022692"/>
    </source>
</evidence>
<dbReference type="InterPro" id="IPR005467">
    <property type="entry name" value="His_kinase_dom"/>
</dbReference>
<dbReference type="SUPFAM" id="SSF47384">
    <property type="entry name" value="Homodimeric domain of signal transducing histidine kinase"/>
    <property type="match status" value="1"/>
</dbReference>
<reference evidence="14 15" key="1">
    <citation type="submission" date="2021-10" db="EMBL/GenBank/DDBJ databases">
        <authorList>
            <person name="Chen M."/>
        </authorList>
    </citation>
    <scope>NUCLEOTIDE SEQUENCE [LARGE SCALE GENOMIC DNA]</scope>
    <source>
        <strain evidence="14 15">H3-26</strain>
    </source>
</reference>
<feature type="transmembrane region" description="Helical" evidence="11">
    <location>
        <begin position="16"/>
        <end position="40"/>
    </location>
</feature>
<dbReference type="InterPro" id="IPR036890">
    <property type="entry name" value="HATPase_C_sf"/>
</dbReference>
<dbReference type="InterPro" id="IPR050428">
    <property type="entry name" value="TCS_sensor_his_kinase"/>
</dbReference>
<comment type="caution">
    <text evidence="14">The sequence shown here is derived from an EMBL/GenBank/DDBJ whole genome shotgun (WGS) entry which is preliminary data.</text>
</comment>
<accession>A0ABS8BN12</accession>
<sequence length="445" mass="48334">MDGFQSKLTSSLRFRLSLWLSLAIILVAVAAGSLSFFTAFKEAKVLQDDQLRQVAALVDEHGLPVEPPDLSREDKEADPDLKLIIQTLGDSGAGTGGEKIALPAKLLHDGIQTIVLNGERWRVFVRTLRSGERLAVAQQSEIRDQIATDSSYRTVLPLVVLIPILTALISIMVGGMLKPITRLSHEVDSRAEQDLRPLAAHQIPDEIRPFVASINRLLERVAQAMDLQRRFVADAAHELRSPLTALSLQAQNVMATELSSETQARLIPLQQGIDRAKNLLEQLLAFARSQALVKSAVTPILLLPIVRDLLEDIAVQAQAKNIDLGATVEEGLSVLAHDLEIRTLLRNLLDNAVRYTPQGGVVDLCANAVAGSLCIEITDSGPGIVDAEKTHVFEPFHRILGQEAEGSGLGLAIVKNTIARLQGDIELLDAIHGTGLVVKVRLPRV</sequence>
<dbReference type="CDD" id="cd00082">
    <property type="entry name" value="HisKA"/>
    <property type="match status" value="1"/>
</dbReference>
<dbReference type="InterPro" id="IPR003660">
    <property type="entry name" value="HAMP_dom"/>
</dbReference>
<feature type="domain" description="Histidine kinase" evidence="12">
    <location>
        <begin position="234"/>
        <end position="445"/>
    </location>
</feature>
<keyword evidence="8 11" id="KW-1133">Transmembrane helix</keyword>
<gene>
    <name evidence="14" type="ORF">LG219_12655</name>
</gene>
<evidence type="ECO:0000256" key="3">
    <source>
        <dbReference type="ARBA" id="ARBA00012438"/>
    </source>
</evidence>
<dbReference type="EMBL" id="JAJAWG010000009">
    <property type="protein sequence ID" value="MCB5197118.1"/>
    <property type="molecule type" value="Genomic_DNA"/>
</dbReference>
<feature type="transmembrane region" description="Helical" evidence="11">
    <location>
        <begin position="155"/>
        <end position="177"/>
    </location>
</feature>
<dbReference type="SUPFAM" id="SSF55874">
    <property type="entry name" value="ATPase domain of HSP90 chaperone/DNA topoisomerase II/histidine kinase"/>
    <property type="match status" value="1"/>
</dbReference>
<dbReference type="InterPro" id="IPR036097">
    <property type="entry name" value="HisK_dim/P_sf"/>
</dbReference>
<dbReference type="RefSeq" id="WP_226764843.1">
    <property type="nucleotide sequence ID" value="NZ_JAJAWG010000009.1"/>
</dbReference>
<evidence type="ECO:0000256" key="4">
    <source>
        <dbReference type="ARBA" id="ARBA00022553"/>
    </source>
</evidence>
<dbReference type="Pfam" id="PF02518">
    <property type="entry name" value="HATPase_c"/>
    <property type="match status" value="1"/>
</dbReference>
<dbReference type="SMART" id="SM00387">
    <property type="entry name" value="HATPase_c"/>
    <property type="match status" value="1"/>
</dbReference>
<name>A0ABS8BN12_9NEIS</name>
<evidence type="ECO:0000256" key="8">
    <source>
        <dbReference type="ARBA" id="ARBA00022989"/>
    </source>
</evidence>
<evidence type="ECO:0000256" key="7">
    <source>
        <dbReference type="ARBA" id="ARBA00022777"/>
    </source>
</evidence>
<keyword evidence="4" id="KW-0597">Phosphoprotein</keyword>
<dbReference type="PRINTS" id="PR00344">
    <property type="entry name" value="BCTRLSENSOR"/>
</dbReference>
<keyword evidence="9" id="KW-0902">Two-component regulatory system</keyword>
<dbReference type="InterPro" id="IPR003594">
    <property type="entry name" value="HATPase_dom"/>
</dbReference>
<evidence type="ECO:0000256" key="5">
    <source>
        <dbReference type="ARBA" id="ARBA00022679"/>
    </source>
</evidence>
<dbReference type="PANTHER" id="PTHR45436">
    <property type="entry name" value="SENSOR HISTIDINE KINASE YKOH"/>
    <property type="match status" value="1"/>
</dbReference>
<dbReference type="SMART" id="SM00388">
    <property type="entry name" value="HisKA"/>
    <property type="match status" value="1"/>
</dbReference>
<dbReference type="PANTHER" id="PTHR45436:SF15">
    <property type="entry name" value="SENSOR HISTIDINE KINASE CUSS"/>
    <property type="match status" value="1"/>
</dbReference>
<dbReference type="PROSITE" id="PS50885">
    <property type="entry name" value="HAMP"/>
    <property type="match status" value="1"/>
</dbReference>
<evidence type="ECO:0000256" key="10">
    <source>
        <dbReference type="ARBA" id="ARBA00023136"/>
    </source>
</evidence>
<keyword evidence="15" id="KW-1185">Reference proteome</keyword>
<evidence type="ECO:0000259" key="13">
    <source>
        <dbReference type="PROSITE" id="PS50885"/>
    </source>
</evidence>
<dbReference type="EC" id="2.7.13.3" evidence="3"/>
<dbReference type="InterPro" id="IPR004358">
    <property type="entry name" value="Sig_transdc_His_kin-like_C"/>
</dbReference>
<keyword evidence="6 11" id="KW-0812">Transmembrane</keyword>
<comment type="catalytic activity">
    <reaction evidence="1">
        <text>ATP + protein L-histidine = ADP + protein N-phospho-L-histidine.</text>
        <dbReference type="EC" id="2.7.13.3"/>
    </reaction>
</comment>
<dbReference type="InterPro" id="IPR003661">
    <property type="entry name" value="HisK_dim/P_dom"/>
</dbReference>
<dbReference type="Gene3D" id="1.10.287.130">
    <property type="match status" value="1"/>
</dbReference>
<evidence type="ECO:0000259" key="12">
    <source>
        <dbReference type="PROSITE" id="PS50109"/>
    </source>
</evidence>
<evidence type="ECO:0000256" key="9">
    <source>
        <dbReference type="ARBA" id="ARBA00023012"/>
    </source>
</evidence>